<evidence type="ECO:0000256" key="1">
    <source>
        <dbReference type="ARBA" id="ARBA00001946"/>
    </source>
</evidence>
<dbReference type="GO" id="GO:0004449">
    <property type="term" value="F:isocitrate dehydrogenase (NAD+) activity"/>
    <property type="evidence" value="ECO:0007669"/>
    <property type="project" value="TreeGrafter"/>
</dbReference>
<evidence type="ECO:0000256" key="2">
    <source>
        <dbReference type="ARBA" id="ARBA00007769"/>
    </source>
</evidence>
<dbReference type="GO" id="GO:0006099">
    <property type="term" value="P:tricarboxylic acid cycle"/>
    <property type="evidence" value="ECO:0007669"/>
    <property type="project" value="TreeGrafter"/>
</dbReference>
<sequence length="352" mass="38938">MLTCVHERGRREIIMSKKAAVIKGDGVGPELVENMLRVAEAVGTNIEFIQCEAGAEWWQQHGGDSLIPEETWKILESTDAAFKGPTTTPGGAGSPKSVAVSIRQKFNLYANVRPVKSFPNTQIPLGDVDFVCVREGTEGFYFAKEIQLTDDVFISIRKITRSACRNVARYAFEEAARRDWKSVVAIHKSNILKQTDGTFIEEVRKTGENYPGIEMEEYHIDNIAQQLIKNPQLFNRKILLSTNLFMDILSEECSALVGSIGLIYSANIGDSYAMFEPAHGSAPKYAGQDKVNPVATVLAGAWLLDYLGEKENSKAIFEATESVIAEGKYLTYDLGGSARQSEMVDAIIKKLR</sequence>
<dbReference type="EC" id="1.1.1.85" evidence="8"/>
<gene>
    <name evidence="8" type="primary">leuB</name>
    <name evidence="8" type="ORF">MNV_1140001</name>
</gene>
<keyword evidence="4" id="KW-0460">Magnesium</keyword>
<evidence type="ECO:0000313" key="9">
    <source>
        <dbReference type="Proteomes" id="UP000218615"/>
    </source>
</evidence>
<comment type="cofactor">
    <cofactor evidence="1">
        <name>Mg(2+)</name>
        <dbReference type="ChEBI" id="CHEBI:18420"/>
    </cofactor>
</comment>
<dbReference type="EMBL" id="FZMP01000018">
    <property type="protein sequence ID" value="SNQ59305.1"/>
    <property type="molecule type" value="Genomic_DNA"/>
</dbReference>
<protein>
    <submittedName>
        <fullName evidence="8">3-isopropylmalate dehydrogenase</fullName>
        <ecNumber evidence="8">1.1.1.85</ecNumber>
    </submittedName>
</protein>
<accession>A0A284VJ32</accession>
<proteinExistence type="inferred from homology"/>
<dbReference type="Pfam" id="PF00180">
    <property type="entry name" value="Iso_dh"/>
    <property type="match status" value="1"/>
</dbReference>
<keyword evidence="6" id="KW-0520">NAD</keyword>
<dbReference type="Gene3D" id="3.40.718.10">
    <property type="entry name" value="Isopropylmalate Dehydrogenase"/>
    <property type="match status" value="1"/>
</dbReference>
<dbReference type="GO" id="GO:0006102">
    <property type="term" value="P:isocitrate metabolic process"/>
    <property type="evidence" value="ECO:0007669"/>
    <property type="project" value="TreeGrafter"/>
</dbReference>
<dbReference type="GO" id="GO:0046872">
    <property type="term" value="F:metal ion binding"/>
    <property type="evidence" value="ECO:0007669"/>
    <property type="project" value="UniProtKB-KW"/>
</dbReference>
<evidence type="ECO:0000256" key="4">
    <source>
        <dbReference type="ARBA" id="ARBA00022842"/>
    </source>
</evidence>
<keyword evidence="3" id="KW-0479">Metal-binding</keyword>
<dbReference type="AlphaFoldDB" id="A0A284VJ32"/>
<dbReference type="InterPro" id="IPR024084">
    <property type="entry name" value="IsoPropMal-DH-like_dom"/>
</dbReference>
<dbReference type="PANTHER" id="PTHR11835:SF77">
    <property type="entry name" value="ISOCITRATE_ISOPROPYLMALATE DEHYDROGENASE FAMILY PROTEIN"/>
    <property type="match status" value="1"/>
</dbReference>
<dbReference type="SUPFAM" id="SSF53659">
    <property type="entry name" value="Isocitrate/Isopropylmalate dehydrogenase-like"/>
    <property type="match status" value="1"/>
</dbReference>
<dbReference type="GO" id="GO:0019298">
    <property type="term" value="P:coenzyme B biosynthetic process"/>
    <property type="evidence" value="ECO:0007669"/>
    <property type="project" value="UniProtKB-ARBA"/>
</dbReference>
<evidence type="ECO:0000256" key="6">
    <source>
        <dbReference type="ARBA" id="ARBA00023027"/>
    </source>
</evidence>
<evidence type="ECO:0000259" key="7">
    <source>
        <dbReference type="SMART" id="SM01329"/>
    </source>
</evidence>
<evidence type="ECO:0000256" key="5">
    <source>
        <dbReference type="ARBA" id="ARBA00023002"/>
    </source>
</evidence>
<dbReference type="GO" id="GO:0003862">
    <property type="term" value="F:3-isopropylmalate dehydrogenase activity"/>
    <property type="evidence" value="ECO:0007669"/>
    <property type="project" value="UniProtKB-EC"/>
</dbReference>
<feature type="domain" description="Isopropylmalate dehydrogenase-like" evidence="7">
    <location>
        <begin position="18"/>
        <end position="347"/>
    </location>
</feature>
<comment type="similarity">
    <text evidence="2">Belongs to the isocitrate and isopropylmalate dehydrogenases family.</text>
</comment>
<dbReference type="PANTHER" id="PTHR11835">
    <property type="entry name" value="DECARBOXYLATING DEHYDROGENASES-ISOCITRATE, ISOPROPYLMALATE, TARTRATE"/>
    <property type="match status" value="1"/>
</dbReference>
<keyword evidence="9" id="KW-1185">Reference proteome</keyword>
<dbReference type="Proteomes" id="UP000218615">
    <property type="component" value="Unassembled WGS sequence"/>
</dbReference>
<dbReference type="STRING" id="1392998.ANME2D_00772"/>
<evidence type="ECO:0000256" key="3">
    <source>
        <dbReference type="ARBA" id="ARBA00022723"/>
    </source>
</evidence>
<organism evidence="8 9">
    <name type="scientific">Candidatus Methanoperedens nitratireducens</name>
    <dbReference type="NCBI Taxonomy" id="1392998"/>
    <lineage>
        <taxon>Archaea</taxon>
        <taxon>Methanobacteriati</taxon>
        <taxon>Methanobacteriota</taxon>
        <taxon>Stenosarchaea group</taxon>
        <taxon>Methanomicrobia</taxon>
        <taxon>Methanosarcinales</taxon>
        <taxon>ANME-2 cluster</taxon>
        <taxon>Candidatus Methanoperedentaceae</taxon>
        <taxon>Candidatus Methanoperedens</taxon>
    </lineage>
</organism>
<evidence type="ECO:0000313" key="8">
    <source>
        <dbReference type="EMBL" id="SNQ59305.1"/>
    </source>
</evidence>
<reference evidence="9" key="1">
    <citation type="submission" date="2017-06" db="EMBL/GenBank/DDBJ databases">
        <authorList>
            <person name="Cremers G."/>
        </authorList>
    </citation>
    <scope>NUCLEOTIDE SEQUENCE [LARGE SCALE GENOMIC DNA]</scope>
</reference>
<dbReference type="FunFam" id="3.40.718.10:FF:000019">
    <property type="entry name" value="Homoisocitrate dehydrogenase"/>
    <property type="match status" value="1"/>
</dbReference>
<name>A0A284VJ32_9EURY</name>
<dbReference type="SMART" id="SM01329">
    <property type="entry name" value="Iso_dh"/>
    <property type="match status" value="1"/>
</dbReference>
<keyword evidence="5 8" id="KW-0560">Oxidoreductase</keyword>